<evidence type="ECO:0000259" key="7">
    <source>
        <dbReference type="Pfam" id="PF00288"/>
    </source>
</evidence>
<feature type="domain" description="GDP-fucose pyrophosphorylase" evidence="8">
    <location>
        <begin position="141"/>
        <end position="548"/>
    </location>
</feature>
<comment type="similarity">
    <text evidence="5">Belongs to the GHMP kinase family.</text>
</comment>
<proteinExistence type="inferred from homology"/>
<dbReference type="Gene3D" id="3.30.230.120">
    <property type="match status" value="2"/>
</dbReference>
<dbReference type="InterPro" id="IPR012887">
    <property type="entry name" value="GDP_fucose_pyrophosphorylase"/>
</dbReference>
<gene>
    <name evidence="10" type="ORF">IEQ34_014237</name>
</gene>
<dbReference type="GO" id="GO:0050201">
    <property type="term" value="F:fucokinase activity"/>
    <property type="evidence" value="ECO:0007669"/>
    <property type="project" value="TreeGrafter"/>
</dbReference>
<keyword evidence="4" id="KW-0067">ATP-binding</keyword>
<dbReference type="Pfam" id="PF08544">
    <property type="entry name" value="GHMP_kinases_C"/>
    <property type="match status" value="1"/>
</dbReference>
<dbReference type="GO" id="GO:0042352">
    <property type="term" value="P:GDP-L-fucose salvage"/>
    <property type="evidence" value="ECO:0007669"/>
    <property type="project" value="TreeGrafter"/>
</dbReference>
<evidence type="ECO:0000256" key="3">
    <source>
        <dbReference type="ARBA" id="ARBA00022777"/>
    </source>
</evidence>
<protein>
    <recommendedName>
        <fullName evidence="12">Bifunctional fucokinase/fucose pyrophosphorylase</fullName>
    </recommendedName>
</protein>
<evidence type="ECO:0000259" key="8">
    <source>
        <dbReference type="Pfam" id="PF07959"/>
    </source>
</evidence>
<evidence type="ECO:0000256" key="4">
    <source>
        <dbReference type="ARBA" id="ARBA00022840"/>
    </source>
</evidence>
<comment type="caution">
    <text evidence="10">The sequence shown here is derived from an EMBL/GenBank/DDBJ whole genome shotgun (WGS) entry which is preliminary data.</text>
</comment>
<evidence type="ECO:0000313" key="11">
    <source>
        <dbReference type="Proteomes" id="UP000775213"/>
    </source>
</evidence>
<dbReference type="InterPro" id="IPR036554">
    <property type="entry name" value="GHMP_kinase_C_sf"/>
</dbReference>
<dbReference type="InterPro" id="IPR020568">
    <property type="entry name" value="Ribosomal_Su5_D2-typ_SF"/>
</dbReference>
<evidence type="ECO:0000313" key="10">
    <source>
        <dbReference type="EMBL" id="KAH0456330.1"/>
    </source>
</evidence>
<name>A0AAV7G2H2_DENCH</name>
<feature type="region of interest" description="Disordered" evidence="6">
    <location>
        <begin position="1099"/>
        <end position="1138"/>
    </location>
</feature>
<dbReference type="GO" id="GO:0005524">
    <property type="term" value="F:ATP binding"/>
    <property type="evidence" value="ECO:0007669"/>
    <property type="project" value="UniProtKB-KW"/>
</dbReference>
<keyword evidence="11" id="KW-1185">Reference proteome</keyword>
<keyword evidence="3" id="KW-0418">Kinase</keyword>
<evidence type="ECO:0000256" key="2">
    <source>
        <dbReference type="ARBA" id="ARBA00022741"/>
    </source>
</evidence>
<dbReference type="InterPro" id="IPR013750">
    <property type="entry name" value="GHMP_kinase_C_dom"/>
</dbReference>
<keyword evidence="2" id="KW-0547">Nucleotide-binding</keyword>
<evidence type="ECO:0008006" key="12">
    <source>
        <dbReference type="Google" id="ProtNLM"/>
    </source>
</evidence>
<dbReference type="PANTHER" id="PTHR32463">
    <property type="entry name" value="L-FUCOSE KINASE"/>
    <property type="match status" value="1"/>
</dbReference>
<dbReference type="Pfam" id="PF00288">
    <property type="entry name" value="GHMP_kinases_N"/>
    <property type="match status" value="1"/>
</dbReference>
<evidence type="ECO:0000256" key="6">
    <source>
        <dbReference type="SAM" id="MobiDB-lite"/>
    </source>
</evidence>
<keyword evidence="1" id="KW-0808">Transferase</keyword>
<dbReference type="EMBL" id="JAGFBR010000013">
    <property type="protein sequence ID" value="KAH0456330.1"/>
    <property type="molecule type" value="Genomic_DNA"/>
</dbReference>
<dbReference type="SUPFAM" id="SSF55060">
    <property type="entry name" value="GHMP Kinase, C-terminal domain"/>
    <property type="match status" value="1"/>
</dbReference>
<evidence type="ECO:0000256" key="5">
    <source>
        <dbReference type="ARBA" id="ARBA00038121"/>
    </source>
</evidence>
<organism evidence="10 11">
    <name type="scientific">Dendrobium chrysotoxum</name>
    <name type="common">Orchid</name>
    <dbReference type="NCBI Taxonomy" id="161865"/>
    <lineage>
        <taxon>Eukaryota</taxon>
        <taxon>Viridiplantae</taxon>
        <taxon>Streptophyta</taxon>
        <taxon>Embryophyta</taxon>
        <taxon>Tracheophyta</taxon>
        <taxon>Spermatophyta</taxon>
        <taxon>Magnoliopsida</taxon>
        <taxon>Liliopsida</taxon>
        <taxon>Asparagales</taxon>
        <taxon>Orchidaceae</taxon>
        <taxon>Epidendroideae</taxon>
        <taxon>Malaxideae</taxon>
        <taxon>Dendrobiinae</taxon>
        <taxon>Dendrobium</taxon>
    </lineage>
</organism>
<dbReference type="Proteomes" id="UP000775213">
    <property type="component" value="Unassembled WGS sequence"/>
</dbReference>
<feature type="domain" description="GHMP kinase N-terminal" evidence="7">
    <location>
        <begin position="831"/>
        <end position="902"/>
    </location>
</feature>
<dbReference type="Pfam" id="PF07959">
    <property type="entry name" value="Fucose_pyrophosphorylase"/>
    <property type="match status" value="1"/>
</dbReference>
<dbReference type="PANTHER" id="PTHR32463:SF0">
    <property type="entry name" value="L-FUCOSE KINASE"/>
    <property type="match status" value="1"/>
</dbReference>
<dbReference type="SUPFAM" id="SSF54211">
    <property type="entry name" value="Ribosomal protein S5 domain 2-like"/>
    <property type="match status" value="1"/>
</dbReference>
<accession>A0AAV7G2H2</accession>
<dbReference type="InterPro" id="IPR052203">
    <property type="entry name" value="GHMP_Kinase-Related"/>
</dbReference>
<reference evidence="10 11" key="1">
    <citation type="journal article" date="2021" name="Hortic Res">
        <title>Chromosome-scale assembly of the Dendrobium chrysotoxum genome enhances the understanding of orchid evolution.</title>
        <authorList>
            <person name="Zhang Y."/>
            <person name="Zhang G.Q."/>
            <person name="Zhang D."/>
            <person name="Liu X.D."/>
            <person name="Xu X.Y."/>
            <person name="Sun W.H."/>
            <person name="Yu X."/>
            <person name="Zhu X."/>
            <person name="Wang Z.W."/>
            <person name="Zhao X."/>
            <person name="Zhong W.Y."/>
            <person name="Chen H."/>
            <person name="Yin W.L."/>
            <person name="Huang T."/>
            <person name="Niu S.C."/>
            <person name="Liu Z.J."/>
        </authorList>
    </citation>
    <scope>NUCLEOTIDE SEQUENCE [LARGE SCALE GENOMIC DNA]</scope>
    <source>
        <strain evidence="10">Lindl</strain>
    </source>
</reference>
<dbReference type="InterPro" id="IPR006204">
    <property type="entry name" value="GHMP_kinase_N_dom"/>
</dbReference>
<evidence type="ECO:0000259" key="9">
    <source>
        <dbReference type="Pfam" id="PF08544"/>
    </source>
</evidence>
<sequence length="1323" mass="145880">MDWSSARRKCNGVDFAGLLRKSWYHLRLSVRHPTRVPTWDAIVLTAASPEQAALYEWQLERAKRIGRIAKSTVTLAVPDPDGARIGSGAATLHAISALARHLIRVGLISPQLSNNKDENATASTNELTYDNEAQAIIELFAKWSILMLHAGGDSKRVPWANPMGKVFLPLPYLAADNPDGPVPLLFDHILAISSNARQAFKNEGGIFIMTGDVLPIFDASTIILPDDASCIITVPITVDIASNHGVVVASRNGVMNEIYSLSLVDNLLQKPSMEELIESEAILHDGRTLLDTGIIAIRGKAWVELAMLAYSSCHIVIQKLLGSRNEMSLYEDLVAAWVPAKHEWLKQRPLGKELVNALGGQKMFSYCAYGLSFLHFGTSSEVLDHLNGADSSLVGRRHLCYVPDTTVCDIAASAVILSSKISPGVSIGEDSLVYDSSLSGRIQIGSQSIVVGVNTEGACIETQDKMEFILPNRHCLWEVPLVGCMGTIIIYCGLQDNPKKSAEDDGTFCGKPWRKVLLDLGIQETDLWSSPDTKDKCLWTARIFPVLSPSKMLSLGMWLMGSRFFDCKDMISMWKSSRRVSLEELHCSIDFPRICEAARNHHADLASGIAKACMAYGLLGRDISQLCDEILQKDTSGTEICKKLLSLCPTLEAQNPGVLPRSRAYQVQVDLLRACRDDSAACTLEQKIWTAVANETASAVKFGSQDRIFDSGETNCKLNGNSNHENIIFQSRKVVVELPVRVDFVGGWSDTPPWSLERSGCVLNMAIKLEGSLPIRTEIETTEHTGILIIDDANNQLHIKDPGSICTPFDKDDHFRLVKSALLVSGIVHHKILMGSGIRIRTWADVPRGSGLGTSSILAAAVVKGLLSLMREDESNENVARIVLVLEQIMGTGGGWQDQIGGLYPGIKCTYSFPGQLLRLQVFPLVLSPQLVRHLEQRLLVVFTGQVDCSALTSLLLLQELVGTCIRCILYAFHHGFGPHNTSITTAALVRLSPLESKSGPSMVSNSPEISAVFWHLPRLGEITENWAFPITLKKACMVDVLFRGHRGRVKSSIPATLKKACMGLQMYLKRRSICFPAGESYLHTVASSRRAYDQNVVTSVRQQGKDVEGRSRTATQEPKKRLKGGKSPSRGQAPCRDFRSNWKERLRRRGAWALDRGRCDRSANGALAEVWVTVATAWMRPEQDFGMGIIEVRLANQVLQKVVTRYLRRDNMLISSIKRLAALAKMGREALMNGDIDEVGDIMQEAWRLHQELDPYCSNEFVDKLFAFADPYCVGYKLVGAGGGGFALLLAKDHCRAQELRRALENSPDLDVKTYNWSIFLG</sequence>
<evidence type="ECO:0000256" key="1">
    <source>
        <dbReference type="ARBA" id="ARBA00022679"/>
    </source>
</evidence>
<feature type="domain" description="GHMP kinase C-terminal" evidence="9">
    <location>
        <begin position="1230"/>
        <end position="1306"/>
    </location>
</feature>